<dbReference type="CDD" id="cd07043">
    <property type="entry name" value="STAS_anti-anti-sigma_factors"/>
    <property type="match status" value="1"/>
</dbReference>
<feature type="domain" description="STAS" evidence="3">
    <location>
        <begin position="13"/>
        <end position="127"/>
    </location>
</feature>
<accession>A0ABV5IQG5</accession>
<dbReference type="PANTHER" id="PTHR33495:SF2">
    <property type="entry name" value="ANTI-SIGMA FACTOR ANTAGONIST TM_1081-RELATED"/>
    <property type="match status" value="1"/>
</dbReference>
<dbReference type="NCBIfam" id="TIGR00377">
    <property type="entry name" value="ant_ant_sig"/>
    <property type="match status" value="1"/>
</dbReference>
<dbReference type="InterPro" id="IPR036513">
    <property type="entry name" value="STAS_dom_sf"/>
</dbReference>
<dbReference type="RefSeq" id="WP_189653389.1">
    <property type="nucleotide sequence ID" value="NZ_BMRC01000040.1"/>
</dbReference>
<dbReference type="InterPro" id="IPR003658">
    <property type="entry name" value="Anti-sigma_ant"/>
</dbReference>
<dbReference type="Proteomes" id="UP001589647">
    <property type="component" value="Unassembled WGS sequence"/>
</dbReference>
<reference evidence="4 5" key="1">
    <citation type="submission" date="2024-09" db="EMBL/GenBank/DDBJ databases">
        <authorList>
            <person name="Sun Q."/>
            <person name="Mori K."/>
        </authorList>
    </citation>
    <scope>NUCLEOTIDE SEQUENCE [LARGE SCALE GENOMIC DNA]</scope>
    <source>
        <strain evidence="4 5">CCM 3426</strain>
    </source>
</reference>
<proteinExistence type="inferred from homology"/>
<dbReference type="Pfam" id="PF01740">
    <property type="entry name" value="STAS"/>
    <property type="match status" value="1"/>
</dbReference>
<evidence type="ECO:0000313" key="4">
    <source>
        <dbReference type="EMBL" id="MFB9206792.1"/>
    </source>
</evidence>
<dbReference type="PANTHER" id="PTHR33495">
    <property type="entry name" value="ANTI-SIGMA FACTOR ANTAGONIST TM_1081-RELATED-RELATED"/>
    <property type="match status" value="1"/>
</dbReference>
<comment type="caution">
    <text evidence="4">The sequence shown here is derived from an EMBL/GenBank/DDBJ whole genome shotgun (WGS) entry which is preliminary data.</text>
</comment>
<keyword evidence="5" id="KW-1185">Reference proteome</keyword>
<evidence type="ECO:0000256" key="1">
    <source>
        <dbReference type="ARBA" id="ARBA00009013"/>
    </source>
</evidence>
<sequence length="129" mass="13990">MPSQPTSNDPPPLRLSVRAAPPGQVVAVHGALDLNTATHLEHEVIKVCRQQHPPLVIMDMSGVEFCDSSGLSSLVRVWRQIDHDGGALALIGLHGTCEQLLRRTGLLGRIFPTHPTLAQAQDALARTRR</sequence>
<comment type="similarity">
    <text evidence="1 2">Belongs to the anti-sigma-factor antagonist family.</text>
</comment>
<name>A0ABV5IQG5_9ACTN</name>
<dbReference type="PROSITE" id="PS50801">
    <property type="entry name" value="STAS"/>
    <property type="match status" value="1"/>
</dbReference>
<organism evidence="4 5">
    <name type="scientific">Nonomuraea spiralis</name>
    <dbReference type="NCBI Taxonomy" id="46182"/>
    <lineage>
        <taxon>Bacteria</taxon>
        <taxon>Bacillati</taxon>
        <taxon>Actinomycetota</taxon>
        <taxon>Actinomycetes</taxon>
        <taxon>Streptosporangiales</taxon>
        <taxon>Streptosporangiaceae</taxon>
        <taxon>Nonomuraea</taxon>
    </lineage>
</organism>
<dbReference type="InterPro" id="IPR002645">
    <property type="entry name" value="STAS_dom"/>
</dbReference>
<evidence type="ECO:0000256" key="2">
    <source>
        <dbReference type="RuleBase" id="RU003749"/>
    </source>
</evidence>
<dbReference type="Gene3D" id="3.30.750.24">
    <property type="entry name" value="STAS domain"/>
    <property type="match status" value="1"/>
</dbReference>
<evidence type="ECO:0000313" key="5">
    <source>
        <dbReference type="Proteomes" id="UP001589647"/>
    </source>
</evidence>
<dbReference type="EMBL" id="JBHMEI010000040">
    <property type="protein sequence ID" value="MFB9206792.1"/>
    <property type="molecule type" value="Genomic_DNA"/>
</dbReference>
<gene>
    <name evidence="4" type="ORF">ACFFV7_36775</name>
</gene>
<protein>
    <recommendedName>
        <fullName evidence="2">Anti-sigma factor antagonist</fullName>
    </recommendedName>
</protein>
<dbReference type="SUPFAM" id="SSF52091">
    <property type="entry name" value="SpoIIaa-like"/>
    <property type="match status" value="1"/>
</dbReference>
<evidence type="ECO:0000259" key="3">
    <source>
        <dbReference type="PROSITE" id="PS50801"/>
    </source>
</evidence>